<organism evidence="2 3">
    <name type="scientific">Dokdonella koreensis DS-123</name>
    <dbReference type="NCBI Taxonomy" id="1300342"/>
    <lineage>
        <taxon>Bacteria</taxon>
        <taxon>Pseudomonadati</taxon>
        <taxon>Pseudomonadota</taxon>
        <taxon>Gammaproteobacteria</taxon>
        <taxon>Lysobacterales</taxon>
        <taxon>Rhodanobacteraceae</taxon>
        <taxon>Dokdonella</taxon>
    </lineage>
</organism>
<protein>
    <submittedName>
        <fullName evidence="2">Uncharacterized protein</fullName>
    </submittedName>
</protein>
<dbReference type="EMBL" id="CP015249">
    <property type="protein sequence ID" value="ANB16999.1"/>
    <property type="molecule type" value="Genomic_DNA"/>
</dbReference>
<evidence type="ECO:0000256" key="1">
    <source>
        <dbReference type="SAM" id="MobiDB-lite"/>
    </source>
</evidence>
<dbReference type="STRING" id="1300342.I596_969"/>
<evidence type="ECO:0000313" key="3">
    <source>
        <dbReference type="Proteomes" id="UP000076830"/>
    </source>
</evidence>
<dbReference type="KEGG" id="dko:I596_969"/>
<evidence type="ECO:0000313" key="2">
    <source>
        <dbReference type="EMBL" id="ANB16999.1"/>
    </source>
</evidence>
<dbReference type="AlphaFoldDB" id="A0A160DRY1"/>
<keyword evidence="3" id="KW-1185">Reference proteome</keyword>
<reference evidence="2 3" key="1">
    <citation type="submission" date="2016-04" db="EMBL/GenBank/DDBJ databases">
        <title>Complete genome sequence of Dokdonella koreensis DS-123T.</title>
        <authorList>
            <person name="Kim J.F."/>
            <person name="Lee H."/>
            <person name="Kwak M.-J."/>
        </authorList>
    </citation>
    <scope>NUCLEOTIDE SEQUENCE [LARGE SCALE GENOMIC DNA]</scope>
    <source>
        <strain evidence="2 3">DS-123</strain>
    </source>
</reference>
<gene>
    <name evidence="2" type="ORF">I596_969</name>
</gene>
<feature type="compositionally biased region" description="Polar residues" evidence="1">
    <location>
        <begin position="1"/>
        <end position="18"/>
    </location>
</feature>
<name>A0A160DRY1_9GAMM</name>
<dbReference type="Proteomes" id="UP000076830">
    <property type="component" value="Chromosome"/>
</dbReference>
<sequence length="37" mass="3834">MNDSGTTTQTPVCMSATSGKPEGAADSSHLILWIKVV</sequence>
<proteinExistence type="predicted"/>
<feature type="region of interest" description="Disordered" evidence="1">
    <location>
        <begin position="1"/>
        <end position="24"/>
    </location>
</feature>
<accession>A0A160DRY1</accession>